<evidence type="ECO:0000256" key="4">
    <source>
        <dbReference type="ARBA" id="ARBA00023212"/>
    </source>
</evidence>
<reference evidence="9 10" key="1">
    <citation type="submission" date="2016-02" db="EMBL/GenBank/DDBJ databases">
        <title>Genome analysis of coral dinoflagellate symbionts highlights evolutionary adaptations to a symbiotic lifestyle.</title>
        <authorList>
            <person name="Aranda M."/>
            <person name="Li Y."/>
            <person name="Liew Y.J."/>
            <person name="Baumgarten S."/>
            <person name="Simakov O."/>
            <person name="Wilson M."/>
            <person name="Piel J."/>
            <person name="Ashoor H."/>
            <person name="Bougouffa S."/>
            <person name="Bajic V.B."/>
            <person name="Ryu T."/>
            <person name="Ravasi T."/>
            <person name="Bayer T."/>
            <person name="Micklem G."/>
            <person name="Kim H."/>
            <person name="Bhak J."/>
            <person name="Lajeunesse T.C."/>
            <person name="Voolstra C.R."/>
        </authorList>
    </citation>
    <scope>NUCLEOTIDE SEQUENCE [LARGE SCALE GENOMIC DNA]</scope>
    <source>
        <strain evidence="9 10">CCMP2467</strain>
    </source>
</reference>
<dbReference type="GO" id="GO:0051321">
    <property type="term" value="P:meiotic cell cycle"/>
    <property type="evidence" value="ECO:0007669"/>
    <property type="project" value="TreeGrafter"/>
</dbReference>
<evidence type="ECO:0000313" key="10">
    <source>
        <dbReference type="Proteomes" id="UP000186817"/>
    </source>
</evidence>
<feature type="domain" description="Gamma tubulin complex component C-terminal" evidence="7">
    <location>
        <begin position="560"/>
        <end position="912"/>
    </location>
</feature>
<keyword evidence="10" id="KW-1185">Reference proteome</keyword>
<organism evidence="9 10">
    <name type="scientific">Symbiodinium microadriaticum</name>
    <name type="common">Dinoflagellate</name>
    <name type="synonym">Zooxanthella microadriatica</name>
    <dbReference type="NCBI Taxonomy" id="2951"/>
    <lineage>
        <taxon>Eukaryota</taxon>
        <taxon>Sar</taxon>
        <taxon>Alveolata</taxon>
        <taxon>Dinophyceae</taxon>
        <taxon>Suessiales</taxon>
        <taxon>Symbiodiniaceae</taxon>
        <taxon>Symbiodinium</taxon>
    </lineage>
</organism>
<evidence type="ECO:0000256" key="2">
    <source>
        <dbReference type="ARBA" id="ARBA00022490"/>
    </source>
</evidence>
<dbReference type="Pfam" id="PF17681">
    <property type="entry name" value="GCP_N_terminal"/>
    <property type="match status" value="1"/>
</dbReference>
<accession>A0A1Q9EK99</accession>
<name>A0A1Q9EK99_SYMMI</name>
<evidence type="ECO:0000259" key="7">
    <source>
        <dbReference type="Pfam" id="PF04130"/>
    </source>
</evidence>
<gene>
    <name evidence="9" type="primary">TUBGCP2</name>
    <name evidence="9" type="ORF">AK812_SmicGene8775</name>
</gene>
<dbReference type="InterPro" id="IPR042241">
    <property type="entry name" value="GCP_C_sf"/>
</dbReference>
<dbReference type="InterPro" id="IPR040457">
    <property type="entry name" value="GCP_C"/>
</dbReference>
<evidence type="ECO:0000259" key="8">
    <source>
        <dbReference type="Pfam" id="PF17681"/>
    </source>
</evidence>
<dbReference type="EMBL" id="LSRX01000131">
    <property type="protein sequence ID" value="OLQ07808.1"/>
    <property type="molecule type" value="Genomic_DNA"/>
</dbReference>
<dbReference type="GO" id="GO:0043015">
    <property type="term" value="F:gamma-tubulin binding"/>
    <property type="evidence" value="ECO:0007669"/>
    <property type="project" value="InterPro"/>
</dbReference>
<feature type="domain" description="Gamma tubulin complex component protein N-terminal" evidence="8">
    <location>
        <begin position="265"/>
        <end position="552"/>
    </location>
</feature>
<dbReference type="PANTHER" id="PTHR19302:SF13">
    <property type="entry name" value="GAMMA-TUBULIN COMPLEX COMPONENT 2"/>
    <property type="match status" value="1"/>
</dbReference>
<dbReference type="InterPro" id="IPR041470">
    <property type="entry name" value="GCP_N"/>
</dbReference>
<dbReference type="Pfam" id="PF04130">
    <property type="entry name" value="GCP_C_terminal"/>
    <property type="match status" value="1"/>
</dbReference>
<feature type="region of interest" description="Disordered" evidence="6">
    <location>
        <begin position="1"/>
        <end position="23"/>
    </location>
</feature>
<protein>
    <recommendedName>
        <fullName evidence="5">Spindle pole body component</fullName>
    </recommendedName>
</protein>
<evidence type="ECO:0000256" key="6">
    <source>
        <dbReference type="SAM" id="MobiDB-lite"/>
    </source>
</evidence>
<dbReference type="GO" id="GO:0007020">
    <property type="term" value="P:microtubule nucleation"/>
    <property type="evidence" value="ECO:0007669"/>
    <property type="project" value="InterPro"/>
</dbReference>
<evidence type="ECO:0000313" key="9">
    <source>
        <dbReference type="EMBL" id="OLQ07808.1"/>
    </source>
</evidence>
<dbReference type="OMA" id="GCSFANC"/>
<dbReference type="Proteomes" id="UP000186817">
    <property type="component" value="Unassembled WGS sequence"/>
</dbReference>
<dbReference type="GO" id="GO:0051225">
    <property type="term" value="P:spindle assembly"/>
    <property type="evidence" value="ECO:0007669"/>
    <property type="project" value="TreeGrafter"/>
</dbReference>
<dbReference type="GO" id="GO:0000930">
    <property type="term" value="C:gamma-tubulin complex"/>
    <property type="evidence" value="ECO:0007669"/>
    <property type="project" value="TreeGrafter"/>
</dbReference>
<dbReference type="GO" id="GO:0051011">
    <property type="term" value="F:microtubule minus-end binding"/>
    <property type="evidence" value="ECO:0007669"/>
    <property type="project" value="TreeGrafter"/>
</dbReference>
<comment type="similarity">
    <text evidence="1 5">Belongs to the TUBGCP family.</text>
</comment>
<keyword evidence="3 5" id="KW-0493">Microtubule</keyword>
<dbReference type="GO" id="GO:0000278">
    <property type="term" value="P:mitotic cell cycle"/>
    <property type="evidence" value="ECO:0007669"/>
    <property type="project" value="TreeGrafter"/>
</dbReference>
<dbReference type="OrthoDB" id="2192946at2759"/>
<dbReference type="GO" id="GO:0000922">
    <property type="term" value="C:spindle pole"/>
    <property type="evidence" value="ECO:0007669"/>
    <property type="project" value="InterPro"/>
</dbReference>
<dbReference type="InterPro" id="IPR007259">
    <property type="entry name" value="GCP"/>
</dbReference>
<dbReference type="GO" id="GO:0031122">
    <property type="term" value="P:cytoplasmic microtubule organization"/>
    <property type="evidence" value="ECO:0007669"/>
    <property type="project" value="TreeGrafter"/>
</dbReference>
<proteinExistence type="inferred from homology"/>
<keyword evidence="4 5" id="KW-0206">Cytoskeleton</keyword>
<comment type="caution">
    <text evidence="9">The sequence shown here is derived from an EMBL/GenBank/DDBJ whole genome shotgun (WGS) entry which is preliminary data.</text>
</comment>
<comment type="subcellular location">
    <subcellularLocation>
        <location evidence="5">Cytoplasm</location>
        <location evidence="5">Cytoskeleton</location>
        <location evidence="5">Microtubule organizing center</location>
    </subcellularLocation>
</comment>
<dbReference type="PANTHER" id="PTHR19302">
    <property type="entry name" value="GAMMA TUBULIN COMPLEX PROTEIN"/>
    <property type="match status" value="1"/>
</dbReference>
<feature type="region of interest" description="Disordered" evidence="6">
    <location>
        <begin position="228"/>
        <end position="247"/>
    </location>
</feature>
<dbReference type="GO" id="GO:0005874">
    <property type="term" value="C:microtubule"/>
    <property type="evidence" value="ECO:0007669"/>
    <property type="project" value="UniProtKB-KW"/>
</dbReference>
<keyword evidence="2 5" id="KW-0963">Cytoplasm</keyword>
<dbReference type="Gene3D" id="1.20.120.1900">
    <property type="entry name" value="Gamma-tubulin complex, C-terminal domain"/>
    <property type="match status" value="1"/>
</dbReference>
<dbReference type="AlphaFoldDB" id="A0A1Q9EK99"/>
<evidence type="ECO:0000256" key="3">
    <source>
        <dbReference type="ARBA" id="ARBA00022701"/>
    </source>
</evidence>
<evidence type="ECO:0000256" key="1">
    <source>
        <dbReference type="ARBA" id="ARBA00010337"/>
    </source>
</evidence>
<evidence type="ECO:0000256" key="5">
    <source>
        <dbReference type="RuleBase" id="RU363050"/>
    </source>
</evidence>
<sequence length="925" mass="104280">MPAVDRPQEFAPPRRALASSGQGVTTGVAPANLLYGSRVGIRSCAEQRYVAAYAAAEGGFDLDVSGFHPLRQGDASDRGADCPSEWVLLQFSSQKHRGIVYLGDEVCFARELRIEKRKDRFAYLALEPNLNSDMEPVIRRVTPGEVTDACKWTLVHADGEMSGKPVQCDMPLLLRGKYHDCLAVGRSLWGTAVSPARRSGKALVCKGRDARVPDLRFRIVRAGIPFSPELASPSQPSPPPPLLGPEAEGELFSQKTFEEQEHLLLDDLLYCLQGFEGTFIRQSSSTTEPIFEVEVPPGADTSTAQFVQQLLPLCNHHASVQQFVRQHSKYEYGTVNHALCAALRDLLKEFASKVARWEAAFRAGELSLAELWYQSQASMDTFALLHRITAHVFGQLGGAVLNGIEEVMTKTGLAAAQDLCEHLLQQASRPYFDMVSLWVYEGQLQDPYGEFFVSESSRIRDERTGGPAADFWQKHFTLDERAVPQFLASGRERILHAGKYLHIYFSAAGRQLAEPAGGRAPFRYSRSRRDYAEAIDVAYRRAAAALLDLFMKPQPEGLDLLGRLKSLRHFFFLSKADWFGHFLDTAGELERPAEEIPLARLDGLLDLAVRASSLATDPYREDISCGLHSFRVEDACHRMVKGSAEDPDKDEASISGVAASAPSASVGNDGSGVRCLTLKYRTAWPLSILFSRTILLKYQVIFRHLLYCRYVERKLVEVWVDHQCTKELGLDSSFSPYYSLRQRMLHFCRDYIYYVTVEVLEPKSHEFLATLRQAETIDDVLHCHESFLEACLREVVLTERDLYRHLSKVLQTCLTFAHNLRRFSHSIGVEPLEEPMDGKTPAERRLAKARHSTQRYLSLLSQRHYSKMMAKWKTIFESQLQAFLRQIQQESKARYEHFLSNLATRLDYNDYYSSVLTGQPDMPPP</sequence>